<evidence type="ECO:0000313" key="2">
    <source>
        <dbReference type="EMBL" id="KAH8101941.1"/>
    </source>
</evidence>
<accession>A0A8K0XR50</accession>
<dbReference type="EMBL" id="JAEVFJ010000011">
    <property type="protein sequence ID" value="KAH8101941.1"/>
    <property type="molecule type" value="Genomic_DNA"/>
</dbReference>
<feature type="domain" description="Helitron helicase-like" evidence="1">
    <location>
        <begin position="2"/>
        <end position="44"/>
    </location>
</feature>
<protein>
    <recommendedName>
        <fullName evidence="1">Helitron helicase-like domain-containing protein</fullName>
    </recommendedName>
</protein>
<sequence>MVTLFVKHVLRYGDERAGLFGKTSAYFGTVEEQGRSTLHLHLLVWIENSLSPQQIRDRLKDPSNNAEFERDLINWLEACHRGDFHSGTEQQVKARIRRKCQSNSDHISNNDNEPQQNELTNWYEAATEEADEIVYLSNRHSENYNRGCKKRPDDDCRARFPREIRQHTVVDREEGSVLMRKREPWFNTWNTFLALLERCNSDVVPILSSTLCRGVLAYITDYITKTGLKLHGMFEIILSVLDHKEELTKELPSNESAARRLFTRIVNTITAKQQVGGPMVMHEMSGRPDHYTSHEFRNIHWYSYVRKIALDTNTTISRKECNRDQEDESVTIQTTDSNIVPFSRIDDYIHRPDQFNRFSLYQYVTRTWSQRLTTSQAKHCDVQFGGGSYYSTASPPLITKVSFRFRPRHPLWASHGVFVIKDGVKVVPMYVGGKMPRRDHGDRELYCMTMLTLFAPGGWRHGRDLKHGHSTWDAAFRATRFEQYASEAMDHMNELYECYDARDDLA</sequence>
<name>A0A8K0XR50_9AGAR</name>
<dbReference type="AlphaFoldDB" id="A0A8K0XR50"/>
<reference evidence="2" key="1">
    <citation type="journal article" date="2021" name="New Phytol.">
        <title>Evolutionary innovations through gain and loss of genes in the ectomycorrhizal Boletales.</title>
        <authorList>
            <person name="Wu G."/>
            <person name="Miyauchi S."/>
            <person name="Morin E."/>
            <person name="Kuo A."/>
            <person name="Drula E."/>
            <person name="Varga T."/>
            <person name="Kohler A."/>
            <person name="Feng B."/>
            <person name="Cao Y."/>
            <person name="Lipzen A."/>
            <person name="Daum C."/>
            <person name="Hundley H."/>
            <person name="Pangilinan J."/>
            <person name="Johnson J."/>
            <person name="Barry K."/>
            <person name="LaButti K."/>
            <person name="Ng V."/>
            <person name="Ahrendt S."/>
            <person name="Min B."/>
            <person name="Choi I.G."/>
            <person name="Park H."/>
            <person name="Plett J.M."/>
            <person name="Magnuson J."/>
            <person name="Spatafora J.W."/>
            <person name="Nagy L.G."/>
            <person name="Henrissat B."/>
            <person name="Grigoriev I.V."/>
            <person name="Yang Z.L."/>
            <person name="Xu J."/>
            <person name="Martin F.M."/>
        </authorList>
    </citation>
    <scope>NUCLEOTIDE SEQUENCE</scope>
    <source>
        <strain evidence="2">KKN 215</strain>
    </source>
</reference>
<evidence type="ECO:0000259" key="1">
    <source>
        <dbReference type="Pfam" id="PF14214"/>
    </source>
</evidence>
<dbReference type="Pfam" id="PF14214">
    <property type="entry name" value="Helitron_like_N"/>
    <property type="match status" value="1"/>
</dbReference>
<dbReference type="Proteomes" id="UP000813824">
    <property type="component" value="Unassembled WGS sequence"/>
</dbReference>
<keyword evidence="3" id="KW-1185">Reference proteome</keyword>
<feature type="non-terminal residue" evidence="2">
    <location>
        <position position="1"/>
    </location>
</feature>
<gene>
    <name evidence="2" type="ORF">BXZ70DRAFT_869315</name>
</gene>
<evidence type="ECO:0000313" key="3">
    <source>
        <dbReference type="Proteomes" id="UP000813824"/>
    </source>
</evidence>
<dbReference type="OrthoDB" id="3229882at2759"/>
<organism evidence="2 3">
    <name type="scientific">Cristinia sonorae</name>
    <dbReference type="NCBI Taxonomy" id="1940300"/>
    <lineage>
        <taxon>Eukaryota</taxon>
        <taxon>Fungi</taxon>
        <taxon>Dikarya</taxon>
        <taxon>Basidiomycota</taxon>
        <taxon>Agaricomycotina</taxon>
        <taxon>Agaricomycetes</taxon>
        <taxon>Agaricomycetidae</taxon>
        <taxon>Agaricales</taxon>
        <taxon>Pleurotineae</taxon>
        <taxon>Stephanosporaceae</taxon>
        <taxon>Cristinia</taxon>
    </lineage>
</organism>
<comment type="caution">
    <text evidence="2">The sequence shown here is derived from an EMBL/GenBank/DDBJ whole genome shotgun (WGS) entry which is preliminary data.</text>
</comment>
<dbReference type="InterPro" id="IPR025476">
    <property type="entry name" value="Helitron_helicase-like"/>
</dbReference>
<proteinExistence type="predicted"/>